<dbReference type="InterPro" id="IPR013320">
    <property type="entry name" value="ConA-like_dom_sf"/>
</dbReference>
<keyword evidence="4" id="KW-0472">Membrane</keyword>
<dbReference type="InterPro" id="IPR036024">
    <property type="entry name" value="Somatomedin_B-like_dom_sf"/>
</dbReference>
<dbReference type="GO" id="GO:0016020">
    <property type="term" value="C:membrane"/>
    <property type="evidence" value="ECO:0007669"/>
    <property type="project" value="InterPro"/>
</dbReference>
<accession>A0A1J1J2Y8</accession>
<dbReference type="Gene3D" id="2.10.70.10">
    <property type="entry name" value="Complement Module, domain 1"/>
    <property type="match status" value="2"/>
</dbReference>
<dbReference type="InterPro" id="IPR035976">
    <property type="entry name" value="Sushi/SCR/CCP_sf"/>
</dbReference>
<dbReference type="SUPFAM" id="SSF57535">
    <property type="entry name" value="Complement control module/SCR domain"/>
    <property type="match status" value="2"/>
</dbReference>
<dbReference type="CDD" id="cd00033">
    <property type="entry name" value="CCP"/>
    <property type="match status" value="2"/>
</dbReference>
<dbReference type="EMBL" id="CVRI01000067">
    <property type="protein sequence ID" value="CRL06736.1"/>
    <property type="molecule type" value="Genomic_DNA"/>
</dbReference>
<gene>
    <name evidence="9" type="ORF">CLUMA_CG019576</name>
</gene>
<organism evidence="9 10">
    <name type="scientific">Clunio marinus</name>
    <dbReference type="NCBI Taxonomy" id="568069"/>
    <lineage>
        <taxon>Eukaryota</taxon>
        <taxon>Metazoa</taxon>
        <taxon>Ecdysozoa</taxon>
        <taxon>Arthropoda</taxon>
        <taxon>Hexapoda</taxon>
        <taxon>Insecta</taxon>
        <taxon>Pterygota</taxon>
        <taxon>Neoptera</taxon>
        <taxon>Endopterygota</taxon>
        <taxon>Diptera</taxon>
        <taxon>Nematocera</taxon>
        <taxon>Chironomoidea</taxon>
        <taxon>Chironomidae</taxon>
        <taxon>Clunio</taxon>
    </lineage>
</organism>
<dbReference type="PROSITE" id="PS50958">
    <property type="entry name" value="SMB_2"/>
    <property type="match status" value="1"/>
</dbReference>
<dbReference type="SMART" id="SM00201">
    <property type="entry name" value="SO"/>
    <property type="match status" value="1"/>
</dbReference>
<feature type="disulfide bond" evidence="2">
    <location>
        <begin position="56"/>
        <end position="83"/>
    </location>
</feature>
<dbReference type="SMART" id="SM00137">
    <property type="entry name" value="MAM"/>
    <property type="match status" value="1"/>
</dbReference>
<dbReference type="PROSITE" id="PS50060">
    <property type="entry name" value="MAM_2"/>
    <property type="match status" value="1"/>
</dbReference>
<evidence type="ECO:0000256" key="1">
    <source>
        <dbReference type="ARBA" id="ARBA00023157"/>
    </source>
</evidence>
<keyword evidence="10" id="KW-1185">Reference proteome</keyword>
<dbReference type="CDD" id="cd06263">
    <property type="entry name" value="MAM"/>
    <property type="match status" value="1"/>
</dbReference>
<dbReference type="Pfam" id="PF00084">
    <property type="entry name" value="Sushi"/>
    <property type="match status" value="1"/>
</dbReference>
<dbReference type="Pfam" id="PF00629">
    <property type="entry name" value="MAM"/>
    <property type="match status" value="1"/>
</dbReference>
<evidence type="ECO:0000313" key="10">
    <source>
        <dbReference type="Proteomes" id="UP000183832"/>
    </source>
</evidence>
<feature type="domain" description="MAM" evidence="6">
    <location>
        <begin position="147"/>
        <end position="330"/>
    </location>
</feature>
<evidence type="ECO:0000256" key="5">
    <source>
        <dbReference type="SAM" id="SignalP"/>
    </source>
</evidence>
<dbReference type="Gene3D" id="4.10.410.20">
    <property type="match status" value="1"/>
</dbReference>
<dbReference type="InterPro" id="IPR001212">
    <property type="entry name" value="Somatomedin_B_dom"/>
</dbReference>
<dbReference type="InterPro" id="IPR000436">
    <property type="entry name" value="Sushi_SCR_CCP_dom"/>
</dbReference>
<dbReference type="OrthoDB" id="6107927at2759"/>
<dbReference type="Gene3D" id="2.60.120.200">
    <property type="match status" value="1"/>
</dbReference>
<feature type="compositionally biased region" description="Acidic residues" evidence="3">
    <location>
        <begin position="326"/>
        <end position="338"/>
    </location>
</feature>
<evidence type="ECO:0000256" key="2">
    <source>
        <dbReference type="PROSITE-ProRule" id="PRU00302"/>
    </source>
</evidence>
<keyword evidence="2" id="KW-0768">Sushi</keyword>
<evidence type="ECO:0000259" key="7">
    <source>
        <dbReference type="PROSITE" id="PS50923"/>
    </source>
</evidence>
<protein>
    <submittedName>
        <fullName evidence="9">CLUMA_CG019576, isoform A</fullName>
    </submittedName>
</protein>
<dbReference type="PANTHER" id="PTHR23282:SF101">
    <property type="entry name" value="MAM DOMAIN-CONTAINING PROTEIN"/>
    <property type="match status" value="1"/>
</dbReference>
<proteinExistence type="predicted"/>
<dbReference type="PROSITE" id="PS50923">
    <property type="entry name" value="SUSHI"/>
    <property type="match status" value="1"/>
</dbReference>
<dbReference type="SUPFAM" id="SSF90188">
    <property type="entry name" value="Somatomedin B domain"/>
    <property type="match status" value="1"/>
</dbReference>
<comment type="caution">
    <text evidence="2">Lacks conserved residue(s) required for the propagation of feature annotation.</text>
</comment>
<dbReference type="STRING" id="568069.A0A1J1J2Y8"/>
<feature type="region of interest" description="Disordered" evidence="3">
    <location>
        <begin position="326"/>
        <end position="353"/>
    </location>
</feature>
<sequence>MFVKFAVLIILIVPTFPYRENKRIASRGRSRACSPPRLVNGFVTPLYKGKMMRFDCNKGYSRLGERYSECLGGRWSVYTFPICIKAGCPIIKTPENGKITYLNAKASAMLFCEPNYEAVGSSFAHCNGTQWDRTLGSCRETDNGPATFCDFESESICGWVHDTDHDFDFERRSGFNNKTISMVTGPHADHTTGIPFQGHYMVINTNTEVYTKRTRLISPLYKISAKTLCFKFYYHMYGINLGILRVYVKPESAEMQSILLFDDMESEARNDFVVFEMKGSQGNSWREGSGFIKPLNESFQIVIEAISGQTRLSDIAFDDVSIMSDDECIDGDSEDDDEKNLKGNDDEDDDNDGILSVESCVNRCFEDRNSTVQLNANQSLSCSCASDCEVNVSCCPDFLDVCFRNLSTLTASTTARMMATKTTKTSTVKLTTTRQTSTSITKAKIMPTASSTIRKTNLNDVKKFTSSTKETAPQVTPTVKVNQRMPQRNSMFNQTEEGEMNPTQMLKDYDDILGNIESEDDLELENDFESDNIMNERFMMKTNSDGFDMSFIIKASVIVISTISLSIIVFIIVVKQYKKSTNPLNYKEKQESASKQANEEFSEIRYLTSDETLDFNLASPDSVTDL</sequence>
<evidence type="ECO:0000256" key="3">
    <source>
        <dbReference type="SAM" id="MobiDB-lite"/>
    </source>
</evidence>
<evidence type="ECO:0000259" key="6">
    <source>
        <dbReference type="PROSITE" id="PS50060"/>
    </source>
</evidence>
<dbReference type="Pfam" id="PF01033">
    <property type="entry name" value="Somatomedin_B"/>
    <property type="match status" value="1"/>
</dbReference>
<feature type="domain" description="SMB" evidence="8">
    <location>
        <begin position="356"/>
        <end position="407"/>
    </location>
</feature>
<dbReference type="SMART" id="SM00032">
    <property type="entry name" value="CCP"/>
    <property type="match status" value="2"/>
</dbReference>
<keyword evidence="4" id="KW-1133">Transmembrane helix</keyword>
<dbReference type="Proteomes" id="UP000183832">
    <property type="component" value="Unassembled WGS sequence"/>
</dbReference>
<dbReference type="InterPro" id="IPR051560">
    <property type="entry name" value="MAM_domain-containing"/>
</dbReference>
<evidence type="ECO:0000259" key="8">
    <source>
        <dbReference type="PROSITE" id="PS50958"/>
    </source>
</evidence>
<reference evidence="9 10" key="1">
    <citation type="submission" date="2015-04" db="EMBL/GenBank/DDBJ databases">
        <authorList>
            <person name="Syromyatnikov M.Y."/>
            <person name="Popov V.N."/>
        </authorList>
    </citation>
    <scope>NUCLEOTIDE SEQUENCE [LARGE SCALE GENOMIC DNA]</scope>
</reference>
<evidence type="ECO:0000313" key="9">
    <source>
        <dbReference type="EMBL" id="CRL06736.1"/>
    </source>
</evidence>
<keyword evidence="5" id="KW-0732">Signal</keyword>
<evidence type="ECO:0000256" key="4">
    <source>
        <dbReference type="SAM" id="Phobius"/>
    </source>
</evidence>
<feature type="signal peptide" evidence="5">
    <location>
        <begin position="1"/>
        <end position="17"/>
    </location>
</feature>
<dbReference type="PROSITE" id="PS00524">
    <property type="entry name" value="SMB_1"/>
    <property type="match status" value="1"/>
</dbReference>
<feature type="chain" id="PRO_5013040417" evidence="5">
    <location>
        <begin position="18"/>
        <end position="626"/>
    </location>
</feature>
<keyword evidence="1 2" id="KW-1015">Disulfide bond</keyword>
<keyword evidence="4" id="KW-0812">Transmembrane</keyword>
<feature type="domain" description="Sushi" evidence="7">
    <location>
        <begin position="31"/>
        <end position="85"/>
    </location>
</feature>
<dbReference type="PANTHER" id="PTHR23282">
    <property type="entry name" value="APICAL ENDOSOMAL GLYCOPROTEIN PRECURSOR"/>
    <property type="match status" value="1"/>
</dbReference>
<feature type="transmembrane region" description="Helical" evidence="4">
    <location>
        <begin position="551"/>
        <end position="574"/>
    </location>
</feature>
<dbReference type="AlphaFoldDB" id="A0A1J1J2Y8"/>
<dbReference type="SUPFAM" id="SSF49899">
    <property type="entry name" value="Concanavalin A-like lectins/glucanases"/>
    <property type="match status" value="1"/>
</dbReference>
<dbReference type="InterPro" id="IPR000998">
    <property type="entry name" value="MAM_dom"/>
</dbReference>
<name>A0A1J1J2Y8_9DIPT</name>